<accession>A0A9D1MFS2</accession>
<dbReference type="PANTHER" id="PTHR35526:SF3">
    <property type="entry name" value="ANTI-SIGMA-F FACTOR RSBW"/>
    <property type="match status" value="1"/>
</dbReference>
<dbReference type="CDD" id="cd16936">
    <property type="entry name" value="HATPase_RsbW-like"/>
    <property type="match status" value="1"/>
</dbReference>
<dbReference type="InterPro" id="IPR036890">
    <property type="entry name" value="HATPase_C_sf"/>
</dbReference>
<evidence type="ECO:0000313" key="2">
    <source>
        <dbReference type="EMBL" id="HIU59277.1"/>
    </source>
</evidence>
<dbReference type="AlphaFoldDB" id="A0A9D1MFS2"/>
<sequence>MFFEVKNFQALRRAMKRLSEYLEESDIPEENVFDSKLVVSELVGNVLRHSDGVASLEGEIQGEFIELKVHSSVCFCPPDESRCPDVLSESGRGLFIVDNVCAERTFTEDGCIRVRIRISGRAEISGENRESGKGGKDEGGAGSV</sequence>
<name>A0A9D1MFS2_9FIRM</name>
<comment type="caution">
    <text evidence="2">The sequence shown here is derived from an EMBL/GenBank/DDBJ whole genome shotgun (WGS) entry which is preliminary data.</text>
</comment>
<keyword evidence="2" id="KW-0067">ATP-binding</keyword>
<dbReference type="GO" id="GO:0005524">
    <property type="term" value="F:ATP binding"/>
    <property type="evidence" value="ECO:0007669"/>
    <property type="project" value="UniProtKB-KW"/>
</dbReference>
<dbReference type="Gene3D" id="3.30.565.10">
    <property type="entry name" value="Histidine kinase-like ATPase, C-terminal domain"/>
    <property type="match status" value="1"/>
</dbReference>
<dbReference type="GO" id="GO:0004674">
    <property type="term" value="F:protein serine/threonine kinase activity"/>
    <property type="evidence" value="ECO:0007669"/>
    <property type="project" value="UniProtKB-KW"/>
</dbReference>
<organism evidence="2 3">
    <name type="scientific">Candidatus Scatosoma pullistercoris</name>
    <dbReference type="NCBI Taxonomy" id="2840934"/>
    <lineage>
        <taxon>Bacteria</taxon>
        <taxon>Bacillati</taxon>
        <taxon>Bacillota</taxon>
        <taxon>Clostridia</taxon>
        <taxon>Candidatus Scatosoma</taxon>
    </lineage>
</organism>
<dbReference type="Proteomes" id="UP000824081">
    <property type="component" value="Unassembled WGS sequence"/>
</dbReference>
<evidence type="ECO:0000256" key="1">
    <source>
        <dbReference type="SAM" id="MobiDB-lite"/>
    </source>
</evidence>
<keyword evidence="2" id="KW-0547">Nucleotide-binding</keyword>
<dbReference type="EMBL" id="DVMZ01000108">
    <property type="protein sequence ID" value="HIU59277.1"/>
    <property type="molecule type" value="Genomic_DNA"/>
</dbReference>
<protein>
    <submittedName>
        <fullName evidence="2">ATP-binding protein</fullName>
    </submittedName>
</protein>
<dbReference type="PANTHER" id="PTHR35526">
    <property type="entry name" value="ANTI-SIGMA-F FACTOR RSBW-RELATED"/>
    <property type="match status" value="1"/>
</dbReference>
<evidence type="ECO:0000313" key="3">
    <source>
        <dbReference type="Proteomes" id="UP000824081"/>
    </source>
</evidence>
<feature type="region of interest" description="Disordered" evidence="1">
    <location>
        <begin position="125"/>
        <end position="144"/>
    </location>
</feature>
<reference evidence="2" key="2">
    <citation type="journal article" date="2021" name="PeerJ">
        <title>Extensive microbial diversity within the chicken gut microbiome revealed by metagenomics and culture.</title>
        <authorList>
            <person name="Gilroy R."/>
            <person name="Ravi A."/>
            <person name="Getino M."/>
            <person name="Pursley I."/>
            <person name="Horton D.L."/>
            <person name="Alikhan N.F."/>
            <person name="Baker D."/>
            <person name="Gharbi K."/>
            <person name="Hall N."/>
            <person name="Watson M."/>
            <person name="Adriaenssens E.M."/>
            <person name="Foster-Nyarko E."/>
            <person name="Jarju S."/>
            <person name="Secka A."/>
            <person name="Antonio M."/>
            <person name="Oren A."/>
            <person name="Chaudhuri R.R."/>
            <person name="La Ragione R."/>
            <person name="Hildebrand F."/>
            <person name="Pallen M.J."/>
        </authorList>
    </citation>
    <scope>NUCLEOTIDE SEQUENCE</scope>
    <source>
        <strain evidence="2">11687</strain>
    </source>
</reference>
<reference evidence="2" key="1">
    <citation type="submission" date="2020-10" db="EMBL/GenBank/DDBJ databases">
        <authorList>
            <person name="Gilroy R."/>
        </authorList>
    </citation>
    <scope>NUCLEOTIDE SEQUENCE</scope>
    <source>
        <strain evidence="2">11687</strain>
    </source>
</reference>
<proteinExistence type="predicted"/>
<gene>
    <name evidence="2" type="ORF">IAC57_04145</name>
</gene>
<dbReference type="InterPro" id="IPR050267">
    <property type="entry name" value="Anti-sigma-factor_SerPK"/>
</dbReference>